<evidence type="ECO:0000313" key="2">
    <source>
        <dbReference type="EMBL" id="WLR98879.1"/>
    </source>
</evidence>
<sequence>MLPKLKLRKPHDLIRSSGTVESRTRKRPAFCVSSIFVGAFLLYSQALICHFNAPRILGLRGAIAVLGYAAIAVAVLGAGSLRYELFLSDITCGLLLVAAMVSICFRLRAPVDKALFAASEGLSG</sequence>
<dbReference type="AlphaFoldDB" id="A0AA50H5D9"/>
<gene>
    <name evidence="2" type="ORF">Q9313_07620</name>
</gene>
<keyword evidence="1" id="KW-0472">Membrane</keyword>
<feature type="transmembrane region" description="Helical" evidence="1">
    <location>
        <begin position="85"/>
        <end position="105"/>
    </location>
</feature>
<accession>A0AA50H5D9</accession>
<proteinExistence type="predicted"/>
<organism evidence="2 3">
    <name type="scientific">Shinella sumterensis</name>
    <dbReference type="NCBI Taxonomy" id="1967501"/>
    <lineage>
        <taxon>Bacteria</taxon>
        <taxon>Pseudomonadati</taxon>
        <taxon>Pseudomonadota</taxon>
        <taxon>Alphaproteobacteria</taxon>
        <taxon>Hyphomicrobiales</taxon>
        <taxon>Rhizobiaceae</taxon>
        <taxon>Shinella</taxon>
    </lineage>
</organism>
<reference evidence="2 3" key="1">
    <citation type="submission" date="2023-08" db="EMBL/GenBank/DDBJ databases">
        <title>Pathogen: clinical or host-associated sample.</title>
        <authorList>
            <person name="Hergert J."/>
            <person name="Casey R."/>
            <person name="Wagner J."/>
            <person name="Young E.L."/>
            <person name="Oakeson K.F."/>
        </authorList>
    </citation>
    <scope>NUCLEOTIDE SEQUENCE [LARGE SCALE GENOMIC DNA]</scope>
    <source>
        <strain evidence="2 3">1760953</strain>
    </source>
</reference>
<dbReference type="EMBL" id="CP132302">
    <property type="protein sequence ID" value="WLR98879.1"/>
    <property type="molecule type" value="Genomic_DNA"/>
</dbReference>
<feature type="transmembrane region" description="Helical" evidence="1">
    <location>
        <begin position="61"/>
        <end position="79"/>
    </location>
</feature>
<keyword evidence="3" id="KW-1185">Reference proteome</keyword>
<feature type="transmembrane region" description="Helical" evidence="1">
    <location>
        <begin position="27"/>
        <end position="49"/>
    </location>
</feature>
<keyword evidence="1" id="KW-0812">Transmembrane</keyword>
<dbReference type="RefSeq" id="WP_306038465.1">
    <property type="nucleotide sequence ID" value="NZ_CP132302.1"/>
</dbReference>
<evidence type="ECO:0000313" key="3">
    <source>
        <dbReference type="Proteomes" id="UP001234585"/>
    </source>
</evidence>
<evidence type="ECO:0000256" key="1">
    <source>
        <dbReference type="SAM" id="Phobius"/>
    </source>
</evidence>
<protein>
    <submittedName>
        <fullName evidence="2">Uncharacterized protein</fullName>
    </submittedName>
</protein>
<dbReference type="Proteomes" id="UP001234585">
    <property type="component" value="Chromosome"/>
</dbReference>
<name>A0AA50H5D9_9HYPH</name>
<keyword evidence="1" id="KW-1133">Transmembrane helix</keyword>